<name>A0A6L6IXW2_9RHOB</name>
<reference evidence="1 2" key="1">
    <citation type="submission" date="2019-11" db="EMBL/GenBank/DDBJ databases">
        <authorList>
            <person name="Dong K."/>
        </authorList>
    </citation>
    <scope>NUCLEOTIDE SEQUENCE [LARGE SCALE GENOMIC DNA]</scope>
    <source>
        <strain evidence="1 2">DK608</strain>
    </source>
</reference>
<gene>
    <name evidence="1" type="ORF">GL284_12435</name>
</gene>
<dbReference type="RefSeq" id="WP_155044958.1">
    <property type="nucleotide sequence ID" value="NZ_WMIH01000011.1"/>
</dbReference>
<proteinExistence type="predicted"/>
<accession>A0A6L6IXW2</accession>
<evidence type="ECO:0000313" key="1">
    <source>
        <dbReference type="EMBL" id="MTH65073.1"/>
    </source>
</evidence>
<organism evidence="1 2">
    <name type="scientific">Paracoccus shanxieyensis</name>
    <dbReference type="NCBI Taxonomy" id="2675752"/>
    <lineage>
        <taxon>Bacteria</taxon>
        <taxon>Pseudomonadati</taxon>
        <taxon>Pseudomonadota</taxon>
        <taxon>Alphaproteobacteria</taxon>
        <taxon>Rhodobacterales</taxon>
        <taxon>Paracoccaceae</taxon>
        <taxon>Paracoccus</taxon>
    </lineage>
</organism>
<keyword evidence="2" id="KW-1185">Reference proteome</keyword>
<dbReference type="Proteomes" id="UP000478740">
    <property type="component" value="Unassembled WGS sequence"/>
</dbReference>
<comment type="caution">
    <text evidence="1">The sequence shown here is derived from an EMBL/GenBank/DDBJ whole genome shotgun (WGS) entry which is preliminary data.</text>
</comment>
<protein>
    <submittedName>
        <fullName evidence="1">Uncharacterized protein</fullName>
    </submittedName>
</protein>
<evidence type="ECO:0000313" key="2">
    <source>
        <dbReference type="Proteomes" id="UP000478740"/>
    </source>
</evidence>
<dbReference type="AlphaFoldDB" id="A0A6L6IXW2"/>
<sequence>MQSAIAICNVALTTYLGAAPITAFEQPSPEAEQCKLHYDRVRRSLLERWNWVFASRREALVQESINDRADVWAYRYARPGHMIAVRWVNDGHAAGRAMRLGQVPDREREMTADSIYSNVPGAVIEYTRDETDPTLFPPAFGDALAATLAAAIAMPITMDSAKVTAAKREAEQLLNEAMVIDFNSRPSQEQTFYPMSLRVRGFT</sequence>
<dbReference type="EMBL" id="WMII01000011">
    <property type="protein sequence ID" value="MTH65073.1"/>
    <property type="molecule type" value="Genomic_DNA"/>
</dbReference>